<dbReference type="Gene3D" id="3.30.360.110">
    <property type="entry name" value="S-adenosylmethionine decarboxylase domain"/>
    <property type="match status" value="1"/>
</dbReference>
<keyword evidence="9" id="KW-0704">Schiff base</keyword>
<dbReference type="Gene3D" id="3.30.160.750">
    <property type="match status" value="1"/>
</dbReference>
<evidence type="ECO:0000256" key="10">
    <source>
        <dbReference type="ARBA" id="ARBA00023317"/>
    </source>
</evidence>
<evidence type="ECO:0000313" key="12">
    <source>
        <dbReference type="Proteomes" id="UP001243420"/>
    </source>
</evidence>
<keyword evidence="2" id="KW-0949">S-adenosyl-L-methionine</keyword>
<name>A0ABY8LCQ2_9RHOB</name>
<keyword evidence="10" id="KW-0670">Pyruvate</keyword>
<evidence type="ECO:0000256" key="9">
    <source>
        <dbReference type="ARBA" id="ARBA00023270"/>
    </source>
</evidence>
<dbReference type="EC" id="4.1.1.50" evidence="11"/>
<evidence type="ECO:0000256" key="4">
    <source>
        <dbReference type="ARBA" id="ARBA00022813"/>
    </source>
</evidence>
<dbReference type="Proteomes" id="UP001243420">
    <property type="component" value="Chromosome"/>
</dbReference>
<evidence type="ECO:0000256" key="2">
    <source>
        <dbReference type="ARBA" id="ARBA00022691"/>
    </source>
</evidence>
<organism evidence="11 12">
    <name type="scientific">Jannaschia ovalis</name>
    <dbReference type="NCBI Taxonomy" id="3038773"/>
    <lineage>
        <taxon>Bacteria</taxon>
        <taxon>Pseudomonadati</taxon>
        <taxon>Pseudomonadota</taxon>
        <taxon>Alphaproteobacteria</taxon>
        <taxon>Rhodobacterales</taxon>
        <taxon>Roseobacteraceae</taxon>
        <taxon>Jannaschia</taxon>
    </lineage>
</organism>
<keyword evidence="8 11" id="KW-0456">Lyase</keyword>
<accession>A0ABY8LCQ2</accession>
<evidence type="ECO:0000256" key="3">
    <source>
        <dbReference type="ARBA" id="ARBA00022793"/>
    </source>
</evidence>
<dbReference type="GO" id="GO:0004014">
    <property type="term" value="F:adenosylmethionine decarboxylase activity"/>
    <property type="evidence" value="ECO:0007669"/>
    <property type="project" value="UniProtKB-EC"/>
</dbReference>
<dbReference type="EMBL" id="CP122537">
    <property type="protein sequence ID" value="WGH79102.1"/>
    <property type="molecule type" value="Genomic_DNA"/>
</dbReference>
<proteinExistence type="predicted"/>
<keyword evidence="4" id="KW-0068">Autocatalytic cleavage</keyword>
<keyword evidence="6" id="KW-0620">Polyamine biosynthesis</keyword>
<keyword evidence="5" id="KW-0745">Spermidine biosynthesis</keyword>
<dbReference type="InterPro" id="IPR003826">
    <property type="entry name" value="AdoMetDC_fam_prok"/>
</dbReference>
<dbReference type="InterPro" id="IPR042284">
    <property type="entry name" value="AdoMetDC_N"/>
</dbReference>
<dbReference type="InterPro" id="IPR017716">
    <property type="entry name" value="S-AdoMet_deCOase_pro-enz"/>
</dbReference>
<sequence>MIGRHLILEHWGGLMGEAVLEAAMREAARAGGAHVLSAQFHPFEGGGVTGVLLLAESHISVHTWPEHDYAALDLFMCGTADVEAAADALDEALRPRRSDRRILVRGALRPSMKIDA</sequence>
<dbReference type="InterPro" id="IPR042286">
    <property type="entry name" value="AdoMetDC_C"/>
</dbReference>
<dbReference type="SUPFAM" id="SSF56276">
    <property type="entry name" value="S-adenosylmethionine decarboxylase"/>
    <property type="match status" value="1"/>
</dbReference>
<evidence type="ECO:0000256" key="6">
    <source>
        <dbReference type="ARBA" id="ARBA00023115"/>
    </source>
</evidence>
<dbReference type="Pfam" id="PF02675">
    <property type="entry name" value="AdoMet_dc"/>
    <property type="match status" value="1"/>
</dbReference>
<dbReference type="PANTHER" id="PTHR33866:SF2">
    <property type="entry name" value="S-ADENOSYLMETHIONINE DECARBOXYLASE PROENZYME"/>
    <property type="match status" value="1"/>
</dbReference>
<comment type="cofactor">
    <cofactor evidence="1">
        <name>pyruvate</name>
        <dbReference type="ChEBI" id="CHEBI:15361"/>
    </cofactor>
</comment>
<evidence type="ECO:0000256" key="5">
    <source>
        <dbReference type="ARBA" id="ARBA00023066"/>
    </source>
</evidence>
<gene>
    <name evidence="11" type="primary">speD</name>
    <name evidence="11" type="ORF">P8627_02235</name>
</gene>
<keyword evidence="7" id="KW-0865">Zymogen</keyword>
<evidence type="ECO:0000313" key="11">
    <source>
        <dbReference type="EMBL" id="WGH79102.1"/>
    </source>
</evidence>
<keyword evidence="12" id="KW-1185">Reference proteome</keyword>
<dbReference type="NCBIfam" id="TIGR03330">
    <property type="entry name" value="SAM_DCase_Bsu"/>
    <property type="match status" value="1"/>
</dbReference>
<protein>
    <submittedName>
        <fullName evidence="11">Adenosylmethionine decarboxylase</fullName>
        <ecNumber evidence="11">4.1.1.50</ecNumber>
    </submittedName>
</protein>
<keyword evidence="3" id="KW-0210">Decarboxylase</keyword>
<reference evidence="11 12" key="1">
    <citation type="submission" date="2023-04" db="EMBL/GenBank/DDBJ databases">
        <title>Jannaschia ovalis sp. nov., a marine bacterium isolated from sea tidal flat.</title>
        <authorList>
            <person name="Kwon D.Y."/>
            <person name="Kim J.-J."/>
        </authorList>
    </citation>
    <scope>NUCLEOTIDE SEQUENCE [LARGE SCALE GENOMIC DNA]</scope>
    <source>
        <strain evidence="11 12">GRR-S6-38</strain>
    </source>
</reference>
<evidence type="ECO:0000256" key="1">
    <source>
        <dbReference type="ARBA" id="ARBA00001928"/>
    </source>
</evidence>
<evidence type="ECO:0000256" key="8">
    <source>
        <dbReference type="ARBA" id="ARBA00023239"/>
    </source>
</evidence>
<dbReference type="RefSeq" id="WP_279965872.1">
    <property type="nucleotide sequence ID" value="NZ_CP122537.1"/>
</dbReference>
<evidence type="ECO:0000256" key="7">
    <source>
        <dbReference type="ARBA" id="ARBA00023145"/>
    </source>
</evidence>
<dbReference type="InterPro" id="IPR016067">
    <property type="entry name" value="S-AdoMet_deCO2ase_core"/>
</dbReference>
<dbReference type="PANTHER" id="PTHR33866">
    <property type="entry name" value="S-ADENOSYLMETHIONINE DECARBOXYLASE PROENZYME"/>
    <property type="match status" value="1"/>
</dbReference>